<dbReference type="CDD" id="cd01309">
    <property type="entry name" value="Met_dep_hydrolase_C"/>
    <property type="match status" value="1"/>
</dbReference>
<dbReference type="GO" id="GO:0018788">
    <property type="term" value="F:atrazine chlorohydrolase activity"/>
    <property type="evidence" value="ECO:0007669"/>
    <property type="project" value="UniProtKB-EC"/>
</dbReference>
<dbReference type="InterPro" id="IPR051781">
    <property type="entry name" value="Metallo-dep_Hydrolase"/>
</dbReference>
<dbReference type="Proteomes" id="UP000075737">
    <property type="component" value="Unassembled WGS sequence"/>
</dbReference>
<dbReference type="InterPro" id="IPR032466">
    <property type="entry name" value="Metal_Hydrolase"/>
</dbReference>
<comment type="caution">
    <text evidence="2">The sequence shown here is derived from an EMBL/GenBank/DDBJ whole genome shotgun (WGS) entry which is preliminary data.</text>
</comment>
<dbReference type="Gene3D" id="2.30.40.10">
    <property type="entry name" value="Urease, subunit C, domain 1"/>
    <property type="match status" value="1"/>
</dbReference>
<dbReference type="Pfam" id="PF01979">
    <property type="entry name" value="Amidohydro_1"/>
    <property type="match status" value="1"/>
</dbReference>
<keyword evidence="2" id="KW-0378">Hydrolase</keyword>
<gene>
    <name evidence="2" type="primary">atzA_2</name>
    <name evidence="2" type="ORF">ATZ99_08930</name>
</gene>
<evidence type="ECO:0000259" key="1">
    <source>
        <dbReference type="Pfam" id="PF01979"/>
    </source>
</evidence>
<name>A0A161PVC2_9FIRM</name>
<dbReference type="Gene3D" id="3.20.20.140">
    <property type="entry name" value="Metal-dependent hydrolases"/>
    <property type="match status" value="1"/>
</dbReference>
<evidence type="ECO:0000313" key="3">
    <source>
        <dbReference type="Proteomes" id="UP000075737"/>
    </source>
</evidence>
<reference evidence="2 3" key="1">
    <citation type="submission" date="2015-12" db="EMBL/GenBank/DDBJ databases">
        <title>Draft genome of Thermovenabulum gondwanense isolated from a red thermophilic microbial mat colonisisng an outflow channel of a bore well.</title>
        <authorList>
            <person name="Patel B.K."/>
        </authorList>
    </citation>
    <scope>NUCLEOTIDE SEQUENCE [LARGE SCALE GENOMIC DNA]</scope>
    <source>
        <strain evidence="2 3">R270</strain>
    </source>
</reference>
<dbReference type="InterPro" id="IPR011059">
    <property type="entry name" value="Metal-dep_hydrolase_composite"/>
</dbReference>
<dbReference type="EMBL" id="LOHZ01000024">
    <property type="protein sequence ID" value="KYO66839.1"/>
    <property type="molecule type" value="Genomic_DNA"/>
</dbReference>
<dbReference type="AlphaFoldDB" id="A0A161PVC2"/>
<dbReference type="PANTHER" id="PTHR43135:SF3">
    <property type="entry name" value="ALPHA-D-RIBOSE 1-METHYLPHOSPHONATE 5-TRIPHOSPHATE DIPHOSPHATASE"/>
    <property type="match status" value="1"/>
</dbReference>
<dbReference type="SUPFAM" id="SSF51338">
    <property type="entry name" value="Composite domain of metallo-dependent hydrolases"/>
    <property type="match status" value="1"/>
</dbReference>
<dbReference type="PANTHER" id="PTHR43135">
    <property type="entry name" value="ALPHA-D-RIBOSE 1-METHYLPHOSPHONATE 5-TRIPHOSPHATE DIPHOSPHATASE"/>
    <property type="match status" value="1"/>
</dbReference>
<keyword evidence="3" id="KW-1185">Reference proteome</keyword>
<evidence type="ECO:0000313" key="2">
    <source>
        <dbReference type="EMBL" id="KYO66839.1"/>
    </source>
</evidence>
<dbReference type="GO" id="GO:0016810">
    <property type="term" value="F:hydrolase activity, acting on carbon-nitrogen (but not peptide) bonds"/>
    <property type="evidence" value="ECO:0007669"/>
    <property type="project" value="InterPro"/>
</dbReference>
<dbReference type="RefSeq" id="WP_068748045.1">
    <property type="nucleotide sequence ID" value="NZ_LOHZ01000024.1"/>
</dbReference>
<protein>
    <submittedName>
        <fullName evidence="2">Atrazine chlorohydrolase</fullName>
        <ecNumber evidence="2">3.8.1.8</ecNumber>
    </submittedName>
</protein>
<dbReference type="OrthoDB" id="9802793at2"/>
<accession>A0A161PVC2</accession>
<dbReference type="InterPro" id="IPR006680">
    <property type="entry name" value="Amidohydro-rel"/>
</dbReference>
<proteinExistence type="predicted"/>
<dbReference type="STRING" id="520767.ATZ99_08930"/>
<organism evidence="2 3">
    <name type="scientific">Thermovenabulum gondwanense</name>
    <dbReference type="NCBI Taxonomy" id="520767"/>
    <lineage>
        <taxon>Bacteria</taxon>
        <taxon>Bacillati</taxon>
        <taxon>Bacillota</taxon>
        <taxon>Clostridia</taxon>
        <taxon>Thermosediminibacterales</taxon>
        <taxon>Thermosediminibacteraceae</taxon>
        <taxon>Thermovenabulum</taxon>
    </lineage>
</organism>
<sequence length="384" mass="41546">MLAVKGGKIYTMASKRVIEEGIIFIDGGKIVDVAERAEIPAGVEIIDAKGKYIFPGFIDAHCHIGLFEEGVGAIGEDGNEWTDPITPHLRAIDAVNPADVAFKDAVKGGVTAVFTGPGSANVIGGQSAALKTHGRVVDEMIIKSPAGLKIAFGENPKRVYGEQKKSPATRMATAALLRETLYKARNYKLKKERTKEGEVFETDLKMEILCQVLDKKLPLRAHAHRADDIMTAIRIAKEFDVDLVIEHCTEGHLIADNIAKENVPAVVGPSLTSKSKYELKDLTFKTPGVLAEKGVKVAIMTDHPVIPIQYLPLLAALAVKEGMKEEDALLAITKNAAEIIGIADRVGSIEKGKDADIVIWDKFPLDLMARPDIVIINGEVVYKG</sequence>
<dbReference type="EC" id="3.8.1.8" evidence="2"/>
<feature type="domain" description="Amidohydrolase-related" evidence="1">
    <location>
        <begin position="52"/>
        <end position="381"/>
    </location>
</feature>
<dbReference type="SUPFAM" id="SSF51556">
    <property type="entry name" value="Metallo-dependent hydrolases"/>
    <property type="match status" value="1"/>
</dbReference>